<dbReference type="Proteomes" id="UP000235145">
    <property type="component" value="Unassembled WGS sequence"/>
</dbReference>
<dbReference type="SUPFAM" id="SSF56219">
    <property type="entry name" value="DNase I-like"/>
    <property type="match status" value="1"/>
</dbReference>
<keyword evidence="2" id="KW-1185">Reference proteome</keyword>
<protein>
    <recommendedName>
        <fullName evidence="3">Endonuclease/exonuclease/phosphatase domain-containing protein</fullName>
    </recommendedName>
</protein>
<evidence type="ECO:0000313" key="2">
    <source>
        <dbReference type="Proteomes" id="UP000235145"/>
    </source>
</evidence>
<dbReference type="AlphaFoldDB" id="A0A9R1X9R2"/>
<accession>A0A9R1X9R2</accession>
<gene>
    <name evidence="1" type="ORF">LSAT_V11C500288120</name>
</gene>
<sequence length="194" mass="22760">MGGHRYTYFCQAEPKLSKLDRFLLSPSFINRFPNTSVTALPRELSDHCPVLLRSTADYGKTPFRLFNSWMMRDEFELIVSHAWSSFVGYGAPDSYLAAKLKYLKNEIKRWRAFDFPNEVAELKRLKQRIHAFDLEAESRELNGCKLSERQDGLQKIAEIERMALDDLKQKARIKWVVDGDENTRFFHGFMNNNR</sequence>
<evidence type="ECO:0008006" key="3">
    <source>
        <dbReference type="Google" id="ProtNLM"/>
    </source>
</evidence>
<proteinExistence type="predicted"/>
<dbReference type="PANTHER" id="PTHR33710:SF64">
    <property type="entry name" value="ENDONUCLEASE_EXONUCLEASE_PHOSPHATASE DOMAIN-CONTAINING PROTEIN"/>
    <property type="match status" value="1"/>
</dbReference>
<comment type="caution">
    <text evidence="1">The sequence shown here is derived from an EMBL/GenBank/DDBJ whole genome shotgun (WGS) entry which is preliminary data.</text>
</comment>
<dbReference type="InterPro" id="IPR036691">
    <property type="entry name" value="Endo/exonu/phosph_ase_sf"/>
</dbReference>
<dbReference type="EMBL" id="NBSK02000005">
    <property type="protein sequence ID" value="KAJ0202639.1"/>
    <property type="molecule type" value="Genomic_DNA"/>
</dbReference>
<organism evidence="1 2">
    <name type="scientific">Lactuca sativa</name>
    <name type="common">Garden lettuce</name>
    <dbReference type="NCBI Taxonomy" id="4236"/>
    <lineage>
        <taxon>Eukaryota</taxon>
        <taxon>Viridiplantae</taxon>
        <taxon>Streptophyta</taxon>
        <taxon>Embryophyta</taxon>
        <taxon>Tracheophyta</taxon>
        <taxon>Spermatophyta</taxon>
        <taxon>Magnoliopsida</taxon>
        <taxon>eudicotyledons</taxon>
        <taxon>Gunneridae</taxon>
        <taxon>Pentapetalae</taxon>
        <taxon>asterids</taxon>
        <taxon>campanulids</taxon>
        <taxon>Asterales</taxon>
        <taxon>Asteraceae</taxon>
        <taxon>Cichorioideae</taxon>
        <taxon>Cichorieae</taxon>
        <taxon>Lactucinae</taxon>
        <taxon>Lactuca</taxon>
    </lineage>
</organism>
<dbReference type="Gene3D" id="3.60.10.10">
    <property type="entry name" value="Endonuclease/exonuclease/phosphatase"/>
    <property type="match status" value="1"/>
</dbReference>
<name>A0A9R1X9R2_LACSA</name>
<evidence type="ECO:0000313" key="1">
    <source>
        <dbReference type="EMBL" id="KAJ0202639.1"/>
    </source>
</evidence>
<dbReference type="PANTHER" id="PTHR33710">
    <property type="entry name" value="BNAC02G09200D PROTEIN"/>
    <property type="match status" value="1"/>
</dbReference>
<reference evidence="1 2" key="1">
    <citation type="journal article" date="2017" name="Nat. Commun.">
        <title>Genome assembly with in vitro proximity ligation data and whole-genome triplication in lettuce.</title>
        <authorList>
            <person name="Reyes-Chin-Wo S."/>
            <person name="Wang Z."/>
            <person name="Yang X."/>
            <person name="Kozik A."/>
            <person name="Arikit S."/>
            <person name="Song C."/>
            <person name="Xia L."/>
            <person name="Froenicke L."/>
            <person name="Lavelle D.O."/>
            <person name="Truco M.J."/>
            <person name="Xia R."/>
            <person name="Zhu S."/>
            <person name="Xu C."/>
            <person name="Xu H."/>
            <person name="Xu X."/>
            <person name="Cox K."/>
            <person name="Korf I."/>
            <person name="Meyers B.C."/>
            <person name="Michelmore R.W."/>
        </authorList>
    </citation>
    <scope>NUCLEOTIDE SEQUENCE [LARGE SCALE GENOMIC DNA]</scope>
    <source>
        <strain evidence="2">cv. Salinas</strain>
        <tissue evidence="1">Seedlings</tissue>
    </source>
</reference>